<dbReference type="Proteomes" id="UP000828941">
    <property type="component" value="Chromosome 6"/>
</dbReference>
<organism evidence="1 2">
    <name type="scientific">Bauhinia variegata</name>
    <name type="common">Purple orchid tree</name>
    <name type="synonym">Phanera variegata</name>
    <dbReference type="NCBI Taxonomy" id="167791"/>
    <lineage>
        <taxon>Eukaryota</taxon>
        <taxon>Viridiplantae</taxon>
        <taxon>Streptophyta</taxon>
        <taxon>Embryophyta</taxon>
        <taxon>Tracheophyta</taxon>
        <taxon>Spermatophyta</taxon>
        <taxon>Magnoliopsida</taxon>
        <taxon>eudicotyledons</taxon>
        <taxon>Gunneridae</taxon>
        <taxon>Pentapetalae</taxon>
        <taxon>rosids</taxon>
        <taxon>fabids</taxon>
        <taxon>Fabales</taxon>
        <taxon>Fabaceae</taxon>
        <taxon>Cercidoideae</taxon>
        <taxon>Cercideae</taxon>
        <taxon>Bauhiniinae</taxon>
        <taxon>Bauhinia</taxon>
    </lineage>
</organism>
<dbReference type="EMBL" id="CM039431">
    <property type="protein sequence ID" value="KAI4335196.1"/>
    <property type="molecule type" value="Genomic_DNA"/>
</dbReference>
<protein>
    <submittedName>
        <fullName evidence="1">Uncharacterized protein</fullName>
    </submittedName>
</protein>
<keyword evidence="2" id="KW-1185">Reference proteome</keyword>
<comment type="caution">
    <text evidence="1">The sequence shown here is derived from an EMBL/GenBank/DDBJ whole genome shotgun (WGS) entry which is preliminary data.</text>
</comment>
<reference evidence="1 2" key="1">
    <citation type="journal article" date="2022" name="DNA Res.">
        <title>Chromosomal-level genome assembly of the orchid tree Bauhinia variegata (Leguminosae; Cercidoideae) supports the allotetraploid origin hypothesis of Bauhinia.</title>
        <authorList>
            <person name="Zhong Y."/>
            <person name="Chen Y."/>
            <person name="Zheng D."/>
            <person name="Pang J."/>
            <person name="Liu Y."/>
            <person name="Luo S."/>
            <person name="Meng S."/>
            <person name="Qian L."/>
            <person name="Wei D."/>
            <person name="Dai S."/>
            <person name="Zhou R."/>
        </authorList>
    </citation>
    <scope>NUCLEOTIDE SEQUENCE [LARGE SCALE GENOMIC DNA]</scope>
    <source>
        <strain evidence="1">BV-YZ2020</strain>
    </source>
</reference>
<name>A0ACB9NG31_BAUVA</name>
<evidence type="ECO:0000313" key="2">
    <source>
        <dbReference type="Proteomes" id="UP000828941"/>
    </source>
</evidence>
<accession>A0ACB9NG31</accession>
<gene>
    <name evidence="1" type="ORF">L6164_013866</name>
</gene>
<proteinExistence type="predicted"/>
<sequence>MCFDVDVATQGKVNTRVGDSDSTKRGVYLRLQKMVSQVTGSELRFADDVIEASDGCQYFNVACTKFDLQIGYLDLLAAKAHAQLLKNNPLSQETSILPTR</sequence>
<evidence type="ECO:0000313" key="1">
    <source>
        <dbReference type="EMBL" id="KAI4335196.1"/>
    </source>
</evidence>